<comment type="caution">
    <text evidence="8">The sequence shown here is derived from an EMBL/GenBank/DDBJ whole genome shotgun (WGS) entry which is preliminary data.</text>
</comment>
<name>A0A0M0J4M4_9EUKA</name>
<dbReference type="Gene3D" id="3.30.40.10">
    <property type="entry name" value="Zinc/RING finger domain, C3HC4 (zinc finger)"/>
    <property type="match status" value="1"/>
</dbReference>
<feature type="coiled-coil region" evidence="5">
    <location>
        <begin position="221"/>
        <end position="258"/>
    </location>
</feature>
<keyword evidence="9" id="KW-1185">Reference proteome</keyword>
<dbReference type="InterPro" id="IPR036770">
    <property type="entry name" value="Ankyrin_rpt-contain_sf"/>
</dbReference>
<keyword evidence="1" id="KW-0677">Repeat</keyword>
<evidence type="ECO:0000256" key="2">
    <source>
        <dbReference type="ARBA" id="ARBA00023043"/>
    </source>
</evidence>
<dbReference type="EMBL" id="JWZX01003363">
    <property type="protein sequence ID" value="KOO21430.1"/>
    <property type="molecule type" value="Genomic_DNA"/>
</dbReference>
<dbReference type="InterPro" id="IPR001841">
    <property type="entry name" value="Znf_RING"/>
</dbReference>
<keyword evidence="4" id="KW-0479">Metal-binding</keyword>
<evidence type="ECO:0000313" key="8">
    <source>
        <dbReference type="EMBL" id="KOO21430.1"/>
    </source>
</evidence>
<feature type="repeat" description="ANK" evidence="3">
    <location>
        <begin position="73"/>
        <end position="105"/>
    </location>
</feature>
<dbReference type="InterPro" id="IPR002110">
    <property type="entry name" value="Ankyrin_rpt"/>
</dbReference>
<keyword evidence="5" id="KW-0175">Coiled coil</keyword>
<keyword evidence="2 3" id="KW-0040">ANK repeat</keyword>
<keyword evidence="6" id="KW-1133">Transmembrane helix</keyword>
<gene>
    <name evidence="8" type="ORF">Ctob_002986</name>
</gene>
<keyword evidence="6" id="KW-0472">Membrane</keyword>
<reference evidence="9" key="1">
    <citation type="journal article" date="2015" name="PLoS Genet.">
        <title>Genome Sequence and Transcriptome Analyses of Chrysochromulina tobin: Metabolic Tools for Enhanced Algal Fitness in the Prominent Order Prymnesiales (Haptophyceae).</title>
        <authorList>
            <person name="Hovde B.T."/>
            <person name="Deodato C.R."/>
            <person name="Hunsperger H.M."/>
            <person name="Ryken S.A."/>
            <person name="Yost W."/>
            <person name="Jha R.K."/>
            <person name="Patterson J."/>
            <person name="Monnat R.J. Jr."/>
            <person name="Barlow S.B."/>
            <person name="Starkenburg S.R."/>
            <person name="Cattolico R.A."/>
        </authorList>
    </citation>
    <scope>NUCLEOTIDE SEQUENCE</scope>
    <source>
        <strain evidence="9">CCMP291</strain>
    </source>
</reference>
<sequence>MEDYYMDASGRFAAADAIVDALRRGDEAKAVGLIDSADCNGITPLIAACSKGYYGCAQLLLAAHAAVNQAACNGATPLYVACSKGEGGCVQLLLAAHAVVDQADRIGATPLIAACVAGDGGCVKLLLAAHAAVDKAGINVNGVTPLIAACDAGSMDIVKLLVHAGARIDLRTYDGLTALDLAEAQGHPAIARFLRSRRRAPATIAAVAPVSSAERAAAERAAELAAAALLAEEEAEAAQKLQAQMKKASKKAKAKQAGASEARAPVECAPAAASASAEVDNEVLAAAGDEDCVGPAPSAAADEALRVAMAAAQYEDLVAASEGVLAEARRAIREHLHKKRKQEGQNLRRKRAAEIEPAGCWMYGLGLMLAGPAVLLGAYAFGRWRHRGYHVDGRTLAEGLMQAERPLTLADVGNITGRVHDEAPESTLGGQTTCIVCMMGPKSHLAVPCGHQLACERCTANMKICPFCRTPVQLWVMARLV</sequence>
<dbReference type="GO" id="GO:0008270">
    <property type="term" value="F:zinc ion binding"/>
    <property type="evidence" value="ECO:0007669"/>
    <property type="project" value="UniProtKB-KW"/>
</dbReference>
<dbReference type="PROSITE" id="PS50297">
    <property type="entry name" value="ANK_REP_REGION"/>
    <property type="match status" value="2"/>
</dbReference>
<evidence type="ECO:0000256" key="3">
    <source>
        <dbReference type="PROSITE-ProRule" id="PRU00023"/>
    </source>
</evidence>
<feature type="repeat" description="ANK" evidence="3">
    <location>
        <begin position="141"/>
        <end position="173"/>
    </location>
</feature>
<dbReference type="Proteomes" id="UP000037460">
    <property type="component" value="Unassembled WGS sequence"/>
</dbReference>
<dbReference type="InterPro" id="IPR013083">
    <property type="entry name" value="Znf_RING/FYVE/PHD"/>
</dbReference>
<dbReference type="Pfam" id="PF00023">
    <property type="entry name" value="Ank"/>
    <property type="match status" value="1"/>
</dbReference>
<dbReference type="AlphaFoldDB" id="A0A0M0J4M4"/>
<keyword evidence="4" id="KW-0863">Zinc-finger</keyword>
<evidence type="ECO:0000313" key="9">
    <source>
        <dbReference type="Proteomes" id="UP000037460"/>
    </source>
</evidence>
<dbReference type="SUPFAM" id="SSF48403">
    <property type="entry name" value="Ankyrin repeat"/>
    <property type="match status" value="1"/>
</dbReference>
<feature type="transmembrane region" description="Helical" evidence="6">
    <location>
        <begin position="361"/>
        <end position="381"/>
    </location>
</feature>
<evidence type="ECO:0000256" key="1">
    <source>
        <dbReference type="ARBA" id="ARBA00022737"/>
    </source>
</evidence>
<dbReference type="Gene3D" id="1.25.40.20">
    <property type="entry name" value="Ankyrin repeat-containing domain"/>
    <property type="match status" value="2"/>
</dbReference>
<protein>
    <submittedName>
        <fullName evidence="8">Serine threonine-protein phosphatase 6 regulatory ankyrin repeat subunit c-like protein</fullName>
    </submittedName>
</protein>
<dbReference type="Pfam" id="PF13920">
    <property type="entry name" value="zf-C3HC4_3"/>
    <property type="match status" value="1"/>
</dbReference>
<evidence type="ECO:0000259" key="7">
    <source>
        <dbReference type="PROSITE" id="PS50089"/>
    </source>
</evidence>
<feature type="domain" description="RING-type" evidence="7">
    <location>
        <begin position="434"/>
        <end position="469"/>
    </location>
</feature>
<dbReference type="PROSITE" id="PS50088">
    <property type="entry name" value="ANK_REPEAT"/>
    <property type="match status" value="2"/>
</dbReference>
<dbReference type="PANTHER" id="PTHR24171:SF10">
    <property type="entry name" value="ANKYRIN REPEAT DOMAIN-CONTAINING PROTEIN 29-LIKE"/>
    <property type="match status" value="1"/>
</dbReference>
<dbReference type="PROSITE" id="PS50089">
    <property type="entry name" value="ZF_RING_2"/>
    <property type="match status" value="1"/>
</dbReference>
<evidence type="ECO:0000256" key="4">
    <source>
        <dbReference type="PROSITE-ProRule" id="PRU00175"/>
    </source>
</evidence>
<dbReference type="OrthoDB" id="194358at2759"/>
<accession>A0A0M0J4M4</accession>
<dbReference type="SUPFAM" id="SSF57850">
    <property type="entry name" value="RING/U-box"/>
    <property type="match status" value="1"/>
</dbReference>
<keyword evidence="4" id="KW-0862">Zinc</keyword>
<dbReference type="Pfam" id="PF12796">
    <property type="entry name" value="Ank_2"/>
    <property type="match status" value="1"/>
</dbReference>
<dbReference type="SMART" id="SM00248">
    <property type="entry name" value="ANK"/>
    <property type="match status" value="5"/>
</dbReference>
<organism evidence="8 9">
    <name type="scientific">Chrysochromulina tobinii</name>
    <dbReference type="NCBI Taxonomy" id="1460289"/>
    <lineage>
        <taxon>Eukaryota</taxon>
        <taxon>Haptista</taxon>
        <taxon>Haptophyta</taxon>
        <taxon>Prymnesiophyceae</taxon>
        <taxon>Prymnesiales</taxon>
        <taxon>Chrysochromulinaceae</taxon>
        <taxon>Chrysochromulina</taxon>
    </lineage>
</organism>
<evidence type="ECO:0000256" key="6">
    <source>
        <dbReference type="SAM" id="Phobius"/>
    </source>
</evidence>
<proteinExistence type="predicted"/>
<dbReference type="PANTHER" id="PTHR24171">
    <property type="entry name" value="ANKYRIN REPEAT DOMAIN-CONTAINING PROTEIN 39-RELATED"/>
    <property type="match status" value="1"/>
</dbReference>
<keyword evidence="6" id="KW-0812">Transmembrane</keyword>
<evidence type="ECO:0000256" key="5">
    <source>
        <dbReference type="SAM" id="Coils"/>
    </source>
</evidence>